<dbReference type="Proteomes" id="UP000472271">
    <property type="component" value="Chromosome 21"/>
</dbReference>
<name>A0A672ZHT5_9TELE</name>
<dbReference type="PANTHER" id="PTHR44969:SF1">
    <property type="entry name" value="CELL SURFACE A33 ANTIGEN"/>
    <property type="match status" value="1"/>
</dbReference>
<dbReference type="Ensembl" id="ENSSORT00005016533.1">
    <property type="protein sequence ID" value="ENSSORP00005016033.1"/>
    <property type="gene ID" value="ENSSORG00005008088.1"/>
</dbReference>
<dbReference type="PANTHER" id="PTHR44969">
    <property type="entry name" value="CELL SURFACE A33 ANTIGEN"/>
    <property type="match status" value="1"/>
</dbReference>
<reference evidence="9" key="2">
    <citation type="submission" date="2025-08" db="UniProtKB">
        <authorList>
            <consortium name="Ensembl"/>
        </authorList>
    </citation>
    <scope>IDENTIFICATION</scope>
</reference>
<evidence type="ECO:0000256" key="6">
    <source>
        <dbReference type="ARBA" id="ARBA00023157"/>
    </source>
</evidence>
<keyword evidence="2" id="KW-0812">Transmembrane</keyword>
<evidence type="ECO:0000256" key="4">
    <source>
        <dbReference type="ARBA" id="ARBA00022989"/>
    </source>
</evidence>
<accession>A0A672ZHT5</accession>
<dbReference type="InterPro" id="IPR036179">
    <property type="entry name" value="Ig-like_dom_sf"/>
</dbReference>
<reference evidence="9" key="3">
    <citation type="submission" date="2025-09" db="UniProtKB">
        <authorList>
            <consortium name="Ensembl"/>
        </authorList>
    </citation>
    <scope>IDENTIFICATION</scope>
</reference>
<dbReference type="SUPFAM" id="SSF48726">
    <property type="entry name" value="Immunoglobulin"/>
    <property type="match status" value="2"/>
</dbReference>
<keyword evidence="4" id="KW-1133">Transmembrane helix</keyword>
<dbReference type="GO" id="GO:0005886">
    <property type="term" value="C:plasma membrane"/>
    <property type="evidence" value="ECO:0007669"/>
    <property type="project" value="InterPro"/>
</dbReference>
<dbReference type="Gene3D" id="2.60.40.10">
    <property type="entry name" value="Immunoglobulins"/>
    <property type="match status" value="2"/>
</dbReference>
<evidence type="ECO:0000256" key="2">
    <source>
        <dbReference type="ARBA" id="ARBA00022692"/>
    </source>
</evidence>
<reference evidence="9" key="1">
    <citation type="submission" date="2019-06" db="EMBL/GenBank/DDBJ databases">
        <authorList>
            <consortium name="Wellcome Sanger Institute Data Sharing"/>
        </authorList>
    </citation>
    <scope>NUCLEOTIDE SEQUENCE [LARGE SCALE GENOMIC DNA]</scope>
</reference>
<sequence>MFCSFPQDPVATFYSNLNRVDIPPDYESRATMEVNVAEKISTLHLTKVTIQDSRNYECNVLIPGDDEGTTSATTNLLVLVPPSKPICRIEGTVEYFHDITLTCMSEEGSPKPVYEWKSYSVENVPRPFPPKTTEKNGALSLFNISREMSGFYICTSTNRVGSAACNMTLAVLPEKYRGVKNTMLCLTCRGVEI</sequence>
<comment type="subcellular location">
    <subcellularLocation>
        <location evidence="1">Membrane</location>
        <topology evidence="1">Single-pass type I membrane protein</topology>
    </subcellularLocation>
</comment>
<dbReference type="SMART" id="SM00409">
    <property type="entry name" value="IG"/>
    <property type="match status" value="2"/>
</dbReference>
<evidence type="ECO:0000256" key="5">
    <source>
        <dbReference type="ARBA" id="ARBA00023136"/>
    </source>
</evidence>
<keyword evidence="7" id="KW-0393">Immunoglobulin domain</keyword>
<evidence type="ECO:0000313" key="10">
    <source>
        <dbReference type="Proteomes" id="UP000472271"/>
    </source>
</evidence>
<dbReference type="InterPro" id="IPR042474">
    <property type="entry name" value="A33"/>
</dbReference>
<keyword evidence="10" id="KW-1185">Reference proteome</keyword>
<evidence type="ECO:0000256" key="7">
    <source>
        <dbReference type="ARBA" id="ARBA00023319"/>
    </source>
</evidence>
<keyword evidence="5" id="KW-0472">Membrane</keyword>
<protein>
    <submittedName>
        <fullName evidence="9">Glycoprotein A33 (transmembrane), paralog b</fullName>
    </submittedName>
</protein>
<dbReference type="InterPro" id="IPR003599">
    <property type="entry name" value="Ig_sub"/>
</dbReference>
<organism evidence="9 10">
    <name type="scientific">Sphaeramia orbicularis</name>
    <name type="common">orbiculate cardinalfish</name>
    <dbReference type="NCBI Taxonomy" id="375764"/>
    <lineage>
        <taxon>Eukaryota</taxon>
        <taxon>Metazoa</taxon>
        <taxon>Chordata</taxon>
        <taxon>Craniata</taxon>
        <taxon>Vertebrata</taxon>
        <taxon>Euteleostomi</taxon>
        <taxon>Actinopterygii</taxon>
        <taxon>Neopterygii</taxon>
        <taxon>Teleostei</taxon>
        <taxon>Neoteleostei</taxon>
        <taxon>Acanthomorphata</taxon>
        <taxon>Gobiaria</taxon>
        <taxon>Kurtiformes</taxon>
        <taxon>Apogonoidei</taxon>
        <taxon>Apogonidae</taxon>
        <taxon>Apogoninae</taxon>
        <taxon>Sphaeramia</taxon>
    </lineage>
</organism>
<dbReference type="InterPro" id="IPR013783">
    <property type="entry name" value="Ig-like_fold"/>
</dbReference>
<evidence type="ECO:0000259" key="8">
    <source>
        <dbReference type="PROSITE" id="PS50835"/>
    </source>
</evidence>
<evidence type="ECO:0000256" key="3">
    <source>
        <dbReference type="ARBA" id="ARBA00022729"/>
    </source>
</evidence>
<dbReference type="FunFam" id="2.60.40.10:FF:000095">
    <property type="entry name" value="immunoglobulin superfamily member 11 isoform X1"/>
    <property type="match status" value="1"/>
</dbReference>
<dbReference type="Pfam" id="PF13927">
    <property type="entry name" value="Ig_3"/>
    <property type="match status" value="1"/>
</dbReference>
<keyword evidence="3" id="KW-0732">Signal</keyword>
<dbReference type="AlphaFoldDB" id="A0A672ZHT5"/>
<keyword evidence="6" id="KW-1015">Disulfide bond</keyword>
<evidence type="ECO:0000256" key="1">
    <source>
        <dbReference type="ARBA" id="ARBA00004479"/>
    </source>
</evidence>
<proteinExistence type="predicted"/>
<feature type="domain" description="Ig-like" evidence="8">
    <location>
        <begin position="81"/>
        <end position="170"/>
    </location>
</feature>
<dbReference type="InterPro" id="IPR007110">
    <property type="entry name" value="Ig-like_dom"/>
</dbReference>
<evidence type="ECO:0000313" key="9">
    <source>
        <dbReference type="Ensembl" id="ENSSORP00005016033.1"/>
    </source>
</evidence>
<dbReference type="CDD" id="cd00096">
    <property type="entry name" value="Ig"/>
    <property type="match status" value="1"/>
</dbReference>
<dbReference type="PROSITE" id="PS50835">
    <property type="entry name" value="IG_LIKE"/>
    <property type="match status" value="1"/>
</dbReference>